<proteinExistence type="predicted"/>
<name>A0ABR4BPR5_9HELO</name>
<reference evidence="2 3" key="1">
    <citation type="journal article" date="2024" name="Commun. Biol.">
        <title>Comparative genomic analysis of thermophilic fungi reveals convergent evolutionary adaptations and gene losses.</title>
        <authorList>
            <person name="Steindorff A.S."/>
            <person name="Aguilar-Pontes M.V."/>
            <person name="Robinson A.J."/>
            <person name="Andreopoulos B."/>
            <person name="LaButti K."/>
            <person name="Kuo A."/>
            <person name="Mondo S."/>
            <person name="Riley R."/>
            <person name="Otillar R."/>
            <person name="Haridas S."/>
            <person name="Lipzen A."/>
            <person name="Grimwood J."/>
            <person name="Schmutz J."/>
            <person name="Clum A."/>
            <person name="Reid I.D."/>
            <person name="Moisan M.C."/>
            <person name="Butler G."/>
            <person name="Nguyen T.T.M."/>
            <person name="Dewar K."/>
            <person name="Conant G."/>
            <person name="Drula E."/>
            <person name="Henrissat B."/>
            <person name="Hansel C."/>
            <person name="Singer S."/>
            <person name="Hutchinson M.I."/>
            <person name="de Vries R.P."/>
            <person name="Natvig D.O."/>
            <person name="Powell A.J."/>
            <person name="Tsang A."/>
            <person name="Grigoriev I.V."/>
        </authorList>
    </citation>
    <scope>NUCLEOTIDE SEQUENCE [LARGE SCALE GENOMIC DNA]</scope>
    <source>
        <strain evidence="2 3">CBS 494.80</strain>
    </source>
</reference>
<gene>
    <name evidence="2" type="ORF">VTL71DRAFT_10153</name>
</gene>
<keyword evidence="3" id="KW-1185">Reference proteome</keyword>
<feature type="compositionally biased region" description="Pro residues" evidence="1">
    <location>
        <begin position="26"/>
        <end position="35"/>
    </location>
</feature>
<dbReference type="EMBL" id="JAZHXI010000026">
    <property type="protein sequence ID" value="KAL2059769.1"/>
    <property type="molecule type" value="Genomic_DNA"/>
</dbReference>
<feature type="region of interest" description="Disordered" evidence="1">
    <location>
        <begin position="363"/>
        <end position="402"/>
    </location>
</feature>
<dbReference type="Proteomes" id="UP001595075">
    <property type="component" value="Unassembled WGS sequence"/>
</dbReference>
<protein>
    <recommendedName>
        <fullName evidence="4">F-box domain-containing protein</fullName>
    </recommendedName>
</protein>
<feature type="compositionally biased region" description="Basic and acidic residues" evidence="1">
    <location>
        <begin position="387"/>
        <end position="402"/>
    </location>
</feature>
<evidence type="ECO:0000313" key="3">
    <source>
        <dbReference type="Proteomes" id="UP001595075"/>
    </source>
</evidence>
<feature type="compositionally biased region" description="Low complexity" evidence="1">
    <location>
        <begin position="1"/>
        <end position="25"/>
    </location>
</feature>
<feature type="region of interest" description="Disordered" evidence="1">
    <location>
        <begin position="308"/>
        <end position="339"/>
    </location>
</feature>
<organism evidence="2 3">
    <name type="scientific">Oculimacula yallundae</name>
    <dbReference type="NCBI Taxonomy" id="86028"/>
    <lineage>
        <taxon>Eukaryota</taxon>
        <taxon>Fungi</taxon>
        <taxon>Dikarya</taxon>
        <taxon>Ascomycota</taxon>
        <taxon>Pezizomycotina</taxon>
        <taxon>Leotiomycetes</taxon>
        <taxon>Helotiales</taxon>
        <taxon>Ploettnerulaceae</taxon>
        <taxon>Oculimacula</taxon>
    </lineage>
</organism>
<comment type="caution">
    <text evidence="2">The sequence shown here is derived from an EMBL/GenBank/DDBJ whole genome shotgun (WGS) entry which is preliminary data.</text>
</comment>
<sequence length="440" mass="49261">MASTAPSSPSSSYSSSPSPTSTHCTCPPPKSPPTSPLITTTKDHLTTLPPELLLAIISYLPNSTSLLPLSQTNIFLQTFLLNTHAATICNTFITTRHMKAASILSASYQEGWFLPSHEAILSTERKIAREQVRKAGCGCVDCQSLLHSSRSTAASSSEISLASDSSTRCLKLPCFPKSPLRSSHQRTTCKAQHWIDSPWKLSLPGPMFLVFLEKYEWEIETRYAMLEAECKDADDAKREDEQRRFSFIVGNYSVRRFLEDVVKRFECDATLHQSPIQHAYNTWGLGRRLGGSMKSGWARSRRIFQLNRTKKANDPVSQSRSSTPPLFGEVPRPESDPTMVPKHDISWMKGLLWYYGLQHPLPQPDTKSTSNAEKTSEADDPQSTLANERHQEKVGAEQRTRTKDRDCMAIVRLGLGQVRSNMKLVFRRCKHVGAFQSLDG</sequence>
<accession>A0ABR4BPR5</accession>
<evidence type="ECO:0008006" key="4">
    <source>
        <dbReference type="Google" id="ProtNLM"/>
    </source>
</evidence>
<evidence type="ECO:0000313" key="2">
    <source>
        <dbReference type="EMBL" id="KAL2059769.1"/>
    </source>
</evidence>
<feature type="region of interest" description="Disordered" evidence="1">
    <location>
        <begin position="1"/>
        <end position="42"/>
    </location>
</feature>
<feature type="compositionally biased region" description="Polar residues" evidence="1">
    <location>
        <begin position="315"/>
        <end position="324"/>
    </location>
</feature>
<evidence type="ECO:0000256" key="1">
    <source>
        <dbReference type="SAM" id="MobiDB-lite"/>
    </source>
</evidence>